<dbReference type="InterPro" id="IPR001757">
    <property type="entry name" value="P_typ_ATPase"/>
</dbReference>
<keyword evidence="5 6" id="KW-0472">Membrane</keyword>
<evidence type="ECO:0000256" key="5">
    <source>
        <dbReference type="ARBA" id="ARBA00023136"/>
    </source>
</evidence>
<feature type="transmembrane region" description="Helical" evidence="6">
    <location>
        <begin position="535"/>
        <end position="554"/>
    </location>
</feature>
<evidence type="ECO:0000313" key="8">
    <source>
        <dbReference type="EMBL" id="KAG2238055.1"/>
    </source>
</evidence>
<feature type="domain" description="P-type ATPase A" evidence="7">
    <location>
        <begin position="106"/>
        <end position="211"/>
    </location>
</feature>
<dbReference type="InterPro" id="IPR059000">
    <property type="entry name" value="ATPase_P-type_domA"/>
</dbReference>
<dbReference type="Gene3D" id="2.70.150.10">
    <property type="entry name" value="Calcium-transporting ATPase, cytoplasmic transduction domain A"/>
    <property type="match status" value="1"/>
</dbReference>
<evidence type="ECO:0000256" key="3">
    <source>
        <dbReference type="ARBA" id="ARBA00022723"/>
    </source>
</evidence>
<keyword evidence="3" id="KW-0479">Metal-binding</keyword>
<name>A0A8H7VYJ9_9FUNG</name>
<keyword evidence="4 6" id="KW-1133">Transmembrane helix</keyword>
<dbReference type="AlphaFoldDB" id="A0A8H7VYJ9"/>
<reference evidence="8" key="1">
    <citation type="submission" date="2021-01" db="EMBL/GenBank/DDBJ databases">
        <title>Metabolic potential, ecology and presence of endohyphal bacteria is reflected in genomic diversity of Mucoromycotina.</title>
        <authorList>
            <person name="Muszewska A."/>
            <person name="Okrasinska A."/>
            <person name="Steczkiewicz K."/>
            <person name="Drgas O."/>
            <person name="Orlowska M."/>
            <person name="Perlinska-Lenart U."/>
            <person name="Aleksandrzak-Piekarczyk T."/>
            <person name="Szatraj K."/>
            <person name="Zielenkiewicz U."/>
            <person name="Pilsyk S."/>
            <person name="Malc E."/>
            <person name="Mieczkowski P."/>
            <person name="Kruszewska J.S."/>
            <person name="Biernat P."/>
            <person name="Pawlowska J."/>
        </authorList>
    </citation>
    <scope>NUCLEOTIDE SEQUENCE</scope>
    <source>
        <strain evidence="8">WA0000018081</strain>
    </source>
</reference>
<dbReference type="SUPFAM" id="SSF56784">
    <property type="entry name" value="HAD-like"/>
    <property type="match status" value="1"/>
</dbReference>
<dbReference type="GO" id="GO:0016887">
    <property type="term" value="F:ATP hydrolysis activity"/>
    <property type="evidence" value="ECO:0007669"/>
    <property type="project" value="InterPro"/>
</dbReference>
<evidence type="ECO:0000256" key="6">
    <source>
        <dbReference type="SAM" id="Phobius"/>
    </source>
</evidence>
<dbReference type="GO" id="GO:0005524">
    <property type="term" value="F:ATP binding"/>
    <property type="evidence" value="ECO:0007669"/>
    <property type="project" value="InterPro"/>
</dbReference>
<evidence type="ECO:0000313" key="9">
    <source>
        <dbReference type="Proteomes" id="UP000613177"/>
    </source>
</evidence>
<dbReference type="InterPro" id="IPR008250">
    <property type="entry name" value="ATPase_P-typ_transduc_dom_A_sf"/>
</dbReference>
<dbReference type="PANTHER" id="PTHR46594:SF4">
    <property type="entry name" value="P-TYPE CATION-TRANSPORTING ATPASE"/>
    <property type="match status" value="1"/>
</dbReference>
<dbReference type="Gene3D" id="3.40.50.1000">
    <property type="entry name" value="HAD superfamily/HAD-like"/>
    <property type="match status" value="1"/>
</dbReference>
<evidence type="ECO:0000256" key="2">
    <source>
        <dbReference type="ARBA" id="ARBA00022692"/>
    </source>
</evidence>
<accession>A0A8H7VYJ9</accession>
<sequence length="624" mass="68382">MILPEFKWGKNLTNTSRYIVPGLYVFDILQWALASPVQFCFLENDFAYAFYLISMARSVSLASDVRSSVFFDTSTTLVSFIMLGRYMENMAKGQSSSALSKLMYLTPSTATLIHLDANKNIRSEKSIPSELVQLNDYLKVLPGDKILTDGQVISGKSSVDESIITGEVDAVNKAKNDIVIGDTVNRLGTFVMRAARIGSDTALSQIVKLVEDAQVNKAPIQGFTDHVTGVFVPIIFGARCFYFDHLVLVACPCALDLVTPTAAVVGTGLAAEHGVIFKSGAVLETGQKVDKAVFDKIGTLTIAESYSEHLLGCAIVSKAKSITKAALDMALDHLGTLSNFNYETGIGIECDVLQEKRYRVVIGNQKWLEEYHGIDLLDEQLSTIDMEFRQGHTYVLVSLDGVVTGYISISDMIKPEAKLVIDTLHMIGIDIAMVTDDNALTAKCIAAKIGITEVHAGVSPNGKTQIVRNMQAKTISKAGSFSYLMHPTVVAMVGDGINDSPALVADVVLMRNDLCDVVTAFSLSKCIFRRIKLNLLWACVYNFVGTPLAMGIFLPFGYHLYPMMAGMAMTASSTSVVVSSLMLRRFWRKSKMYQEDEVTYTSILSYKVSRSVFRLTRRSDVAVL</sequence>
<keyword evidence="2 6" id="KW-0812">Transmembrane</keyword>
<dbReference type="EMBL" id="JAEPRE010000001">
    <property type="protein sequence ID" value="KAG2238055.1"/>
    <property type="molecule type" value="Genomic_DNA"/>
</dbReference>
<evidence type="ECO:0000256" key="4">
    <source>
        <dbReference type="ARBA" id="ARBA00022989"/>
    </source>
</evidence>
<evidence type="ECO:0000256" key="1">
    <source>
        <dbReference type="ARBA" id="ARBA00004370"/>
    </source>
</evidence>
<comment type="caution">
    <text evidence="8">The sequence shown here is derived from an EMBL/GenBank/DDBJ whole genome shotgun (WGS) entry which is preliminary data.</text>
</comment>
<dbReference type="GO" id="GO:0016020">
    <property type="term" value="C:membrane"/>
    <property type="evidence" value="ECO:0007669"/>
    <property type="project" value="UniProtKB-SubCell"/>
</dbReference>
<evidence type="ECO:0000259" key="7">
    <source>
        <dbReference type="Pfam" id="PF00122"/>
    </source>
</evidence>
<gene>
    <name evidence="8" type="ORF">INT48_002622</name>
</gene>
<keyword evidence="9" id="KW-1185">Reference proteome</keyword>
<dbReference type="Pfam" id="PF00702">
    <property type="entry name" value="Hydrolase"/>
    <property type="match status" value="1"/>
</dbReference>
<dbReference type="PRINTS" id="PR00119">
    <property type="entry name" value="CATATPASE"/>
</dbReference>
<dbReference type="SUPFAM" id="SSF81653">
    <property type="entry name" value="Calcium ATPase, transduction domain A"/>
    <property type="match status" value="1"/>
</dbReference>
<comment type="subcellular location">
    <subcellularLocation>
        <location evidence="1">Membrane</location>
    </subcellularLocation>
</comment>
<organism evidence="8 9">
    <name type="scientific">Thamnidium elegans</name>
    <dbReference type="NCBI Taxonomy" id="101142"/>
    <lineage>
        <taxon>Eukaryota</taxon>
        <taxon>Fungi</taxon>
        <taxon>Fungi incertae sedis</taxon>
        <taxon>Mucoromycota</taxon>
        <taxon>Mucoromycotina</taxon>
        <taxon>Mucoromycetes</taxon>
        <taxon>Mucorales</taxon>
        <taxon>Mucorineae</taxon>
        <taxon>Mucoraceae</taxon>
        <taxon>Thamnidium</taxon>
    </lineage>
</organism>
<dbReference type="NCBIfam" id="TIGR01494">
    <property type="entry name" value="ATPase_P-type"/>
    <property type="match status" value="1"/>
</dbReference>
<dbReference type="Pfam" id="PF00122">
    <property type="entry name" value="E1-E2_ATPase"/>
    <property type="match status" value="1"/>
</dbReference>
<dbReference type="Proteomes" id="UP000613177">
    <property type="component" value="Unassembled WGS sequence"/>
</dbReference>
<dbReference type="GO" id="GO:0046872">
    <property type="term" value="F:metal ion binding"/>
    <property type="evidence" value="ECO:0007669"/>
    <property type="project" value="UniProtKB-KW"/>
</dbReference>
<dbReference type="InterPro" id="IPR023299">
    <property type="entry name" value="ATPase_P-typ_cyto_dom_N"/>
</dbReference>
<proteinExistence type="predicted"/>
<dbReference type="FunFam" id="2.70.150.10:FF:000002">
    <property type="entry name" value="Copper-transporting ATPase 1, putative"/>
    <property type="match status" value="1"/>
</dbReference>
<dbReference type="InterPro" id="IPR023214">
    <property type="entry name" value="HAD_sf"/>
</dbReference>
<dbReference type="Gene3D" id="3.40.1110.10">
    <property type="entry name" value="Calcium-transporting ATPase, cytoplasmic domain N"/>
    <property type="match status" value="2"/>
</dbReference>
<dbReference type="InterPro" id="IPR036412">
    <property type="entry name" value="HAD-like_sf"/>
</dbReference>
<feature type="transmembrane region" description="Helical" evidence="6">
    <location>
        <begin position="560"/>
        <end position="583"/>
    </location>
</feature>
<protein>
    <recommendedName>
        <fullName evidence="7">P-type ATPase A domain-containing protein</fullName>
    </recommendedName>
</protein>
<dbReference type="PANTHER" id="PTHR46594">
    <property type="entry name" value="P-TYPE CATION-TRANSPORTING ATPASE"/>
    <property type="match status" value="1"/>
</dbReference>